<feature type="non-terminal residue" evidence="1">
    <location>
        <position position="1"/>
    </location>
</feature>
<dbReference type="AlphaFoldDB" id="A0A0G0NM32"/>
<dbReference type="EMBL" id="LBWS01000036">
    <property type="protein sequence ID" value="KKR13876.1"/>
    <property type="molecule type" value="Genomic_DNA"/>
</dbReference>
<name>A0A0G0NM32_9BACT</name>
<evidence type="ECO:0000313" key="2">
    <source>
        <dbReference type="Proteomes" id="UP000034048"/>
    </source>
</evidence>
<comment type="caution">
    <text evidence="1">The sequence shown here is derived from an EMBL/GenBank/DDBJ whole genome shotgun (WGS) entry which is preliminary data.</text>
</comment>
<organism evidence="1 2">
    <name type="scientific">Candidatus Falkowbacteria bacterium GW2011_GWA2_39_24</name>
    <dbReference type="NCBI Taxonomy" id="1618634"/>
    <lineage>
        <taxon>Bacteria</taxon>
        <taxon>Candidatus Falkowiibacteriota</taxon>
    </lineage>
</organism>
<protein>
    <submittedName>
        <fullName evidence="1">Uncharacterized protein</fullName>
    </submittedName>
</protein>
<reference evidence="1 2" key="1">
    <citation type="journal article" date="2015" name="Nature">
        <title>rRNA introns, odd ribosomes, and small enigmatic genomes across a large radiation of phyla.</title>
        <authorList>
            <person name="Brown C.T."/>
            <person name="Hug L.A."/>
            <person name="Thomas B.C."/>
            <person name="Sharon I."/>
            <person name="Castelle C.J."/>
            <person name="Singh A."/>
            <person name="Wilkins M.J."/>
            <person name="Williams K.H."/>
            <person name="Banfield J.F."/>
        </authorList>
    </citation>
    <scope>NUCLEOTIDE SEQUENCE [LARGE SCALE GENOMIC DNA]</scope>
</reference>
<gene>
    <name evidence="1" type="ORF">UT42_C0036G0013</name>
</gene>
<dbReference type="Proteomes" id="UP000034048">
    <property type="component" value="Unassembled WGS sequence"/>
</dbReference>
<proteinExistence type="predicted"/>
<evidence type="ECO:0000313" key="1">
    <source>
        <dbReference type="EMBL" id="KKR13876.1"/>
    </source>
</evidence>
<sequence length="48" mass="5761">DLIDKQMARLDKIKDARNSRLARAKVKHELKAELQKIEHKIVKKIHRF</sequence>
<accession>A0A0G0NM32</accession>